<protein>
    <recommendedName>
        <fullName evidence="3">Rna-directed dna polymerase from mobile element jockey-like</fullName>
    </recommendedName>
</protein>
<gene>
    <name evidence="1" type="ORF">llap_10714</name>
</gene>
<keyword evidence="2" id="KW-1185">Reference proteome</keyword>
<dbReference type="EMBL" id="KZ506606">
    <property type="protein sequence ID" value="PKU38982.1"/>
    <property type="molecule type" value="Genomic_DNA"/>
</dbReference>
<dbReference type="AlphaFoldDB" id="A0A2I0TYX4"/>
<reference evidence="2" key="1">
    <citation type="submission" date="2017-11" db="EMBL/GenBank/DDBJ databases">
        <authorList>
            <person name="Lima N.C."/>
            <person name="Parody-Merino A.M."/>
            <person name="Battley P.F."/>
            <person name="Fidler A.E."/>
            <person name="Prosdocimi F."/>
        </authorList>
    </citation>
    <scope>NUCLEOTIDE SEQUENCE [LARGE SCALE GENOMIC DNA]</scope>
</reference>
<organism evidence="1 2">
    <name type="scientific">Limosa lapponica baueri</name>
    <dbReference type="NCBI Taxonomy" id="1758121"/>
    <lineage>
        <taxon>Eukaryota</taxon>
        <taxon>Metazoa</taxon>
        <taxon>Chordata</taxon>
        <taxon>Craniata</taxon>
        <taxon>Vertebrata</taxon>
        <taxon>Euteleostomi</taxon>
        <taxon>Archelosauria</taxon>
        <taxon>Archosauria</taxon>
        <taxon>Dinosauria</taxon>
        <taxon>Saurischia</taxon>
        <taxon>Theropoda</taxon>
        <taxon>Coelurosauria</taxon>
        <taxon>Aves</taxon>
        <taxon>Neognathae</taxon>
        <taxon>Neoaves</taxon>
        <taxon>Charadriiformes</taxon>
        <taxon>Scolopacidae</taxon>
        <taxon>Limosa</taxon>
    </lineage>
</organism>
<dbReference type="PANTHER" id="PTHR33332">
    <property type="entry name" value="REVERSE TRANSCRIPTASE DOMAIN-CONTAINING PROTEIN"/>
    <property type="match status" value="1"/>
</dbReference>
<evidence type="ECO:0008006" key="3">
    <source>
        <dbReference type="Google" id="ProtNLM"/>
    </source>
</evidence>
<accession>A0A2I0TYX4</accession>
<name>A0A2I0TYX4_LIMLA</name>
<evidence type="ECO:0000313" key="1">
    <source>
        <dbReference type="EMBL" id="PKU38982.1"/>
    </source>
</evidence>
<evidence type="ECO:0000313" key="2">
    <source>
        <dbReference type="Proteomes" id="UP000233556"/>
    </source>
</evidence>
<dbReference type="OrthoDB" id="9221599at2759"/>
<sequence length="201" mass="22367">MSKLSQASQLLGSLGTPYASSVNVPACKIWQSSTGRDDKTYSNVSGNKLPFIKKHKYRLHREWIESSPEEKDLGVLVHDKLNTSQQCVLAAQNASHILGCIKSSVASRVRKAILPLYSALVRPHLQYCIQLLESSTHKGHGPVGVHPKEATKMMRGLEHLCYEDRLRGLGLFSLEKGDLIASFQYLKEAYKKAGEGLYKVM</sequence>
<dbReference type="Proteomes" id="UP000233556">
    <property type="component" value="Unassembled WGS sequence"/>
</dbReference>
<reference evidence="2" key="2">
    <citation type="submission" date="2017-12" db="EMBL/GenBank/DDBJ databases">
        <title>Genome sequence of the Bar-tailed Godwit (Limosa lapponica baueri).</title>
        <authorList>
            <person name="Lima N.C.B."/>
            <person name="Parody-Merino A.M."/>
            <person name="Battley P.F."/>
            <person name="Fidler A.E."/>
            <person name="Prosdocimi F."/>
        </authorList>
    </citation>
    <scope>NUCLEOTIDE SEQUENCE [LARGE SCALE GENOMIC DNA]</scope>
</reference>
<proteinExistence type="predicted"/>